<accession>A0A026VZA4</accession>
<feature type="domain" description="PLD phosphodiesterase" evidence="7">
    <location>
        <begin position="149"/>
        <end position="176"/>
    </location>
</feature>
<proteinExistence type="inferred from homology"/>
<evidence type="ECO:0000256" key="3">
    <source>
        <dbReference type="ARBA" id="ARBA00023098"/>
    </source>
</evidence>
<keyword evidence="1 8" id="KW-0378">Hydrolase</keyword>
<dbReference type="OMA" id="RIWEEFD"/>
<evidence type="ECO:0000313" key="9">
    <source>
        <dbReference type="Proteomes" id="UP000053097"/>
    </source>
</evidence>
<evidence type="ECO:0000256" key="1">
    <source>
        <dbReference type="ARBA" id="ARBA00022801"/>
    </source>
</evidence>
<dbReference type="Pfam" id="PF13091">
    <property type="entry name" value="PLDc_2"/>
    <property type="match status" value="1"/>
</dbReference>
<sequence>MWMKAIVITSGILISEAIWQMYNAYKRSRRKAVSDGKARHKRKIFEVMFFSKESARCRPHIDLNAPCGRKDCAVEHLRKLVQYLDSATETLDVCMYFFTCPLLATAIVRAHKRGVLVRMVVDESMARNGDSQATKRFYHNGIKPKMKQLDTLMHHKFAIIDKALLITGSVNWTMSAFFGNFESLFVTNEQAAVMPFVNEFERIWTMLDSINAEQSNAVTNTNINSNSNTGKDTLT</sequence>
<dbReference type="PANTHER" id="PTHR43856">
    <property type="entry name" value="CARDIOLIPIN HYDROLASE"/>
    <property type="match status" value="1"/>
</dbReference>
<dbReference type="GO" id="GO:0005739">
    <property type="term" value="C:mitochondrion"/>
    <property type="evidence" value="ECO:0007669"/>
    <property type="project" value="TreeGrafter"/>
</dbReference>
<evidence type="ECO:0000256" key="4">
    <source>
        <dbReference type="ARBA" id="ARBA00038012"/>
    </source>
</evidence>
<evidence type="ECO:0000256" key="2">
    <source>
        <dbReference type="ARBA" id="ARBA00022963"/>
    </source>
</evidence>
<dbReference type="InterPro" id="IPR025202">
    <property type="entry name" value="PLD-like_dom"/>
</dbReference>
<keyword evidence="2" id="KW-0442">Lipid degradation</keyword>
<organism evidence="8 9">
    <name type="scientific">Ooceraea biroi</name>
    <name type="common">Clonal raider ant</name>
    <name type="synonym">Cerapachys biroi</name>
    <dbReference type="NCBI Taxonomy" id="2015173"/>
    <lineage>
        <taxon>Eukaryota</taxon>
        <taxon>Metazoa</taxon>
        <taxon>Ecdysozoa</taxon>
        <taxon>Arthropoda</taxon>
        <taxon>Hexapoda</taxon>
        <taxon>Insecta</taxon>
        <taxon>Pterygota</taxon>
        <taxon>Neoptera</taxon>
        <taxon>Endopterygota</taxon>
        <taxon>Hymenoptera</taxon>
        <taxon>Apocrita</taxon>
        <taxon>Aculeata</taxon>
        <taxon>Formicoidea</taxon>
        <taxon>Formicidae</taxon>
        <taxon>Dorylinae</taxon>
        <taxon>Ooceraea</taxon>
    </lineage>
</organism>
<evidence type="ECO:0000259" key="7">
    <source>
        <dbReference type="PROSITE" id="PS50035"/>
    </source>
</evidence>
<dbReference type="PANTHER" id="PTHR43856:SF1">
    <property type="entry name" value="MITOCHONDRIAL CARDIOLIPIN HYDROLASE"/>
    <property type="match status" value="1"/>
</dbReference>
<dbReference type="GO" id="GO:0034587">
    <property type="term" value="P:piRNA processing"/>
    <property type="evidence" value="ECO:0007669"/>
    <property type="project" value="TreeGrafter"/>
</dbReference>
<dbReference type="InterPro" id="IPR001736">
    <property type="entry name" value="PLipase_D/transphosphatidylase"/>
</dbReference>
<dbReference type="SUPFAM" id="SSF56024">
    <property type="entry name" value="Phospholipase D/nuclease"/>
    <property type="match status" value="1"/>
</dbReference>
<dbReference type="GO" id="GO:0016042">
    <property type="term" value="P:lipid catabolic process"/>
    <property type="evidence" value="ECO:0007669"/>
    <property type="project" value="UniProtKB-KW"/>
</dbReference>
<dbReference type="OrthoDB" id="5205528at2759"/>
<dbReference type="InterPro" id="IPR051406">
    <property type="entry name" value="PLD_domain"/>
</dbReference>
<name>A0A026VZA4_OOCBI</name>
<dbReference type="SMART" id="SM00155">
    <property type="entry name" value="PLDc"/>
    <property type="match status" value="1"/>
</dbReference>
<dbReference type="Gene3D" id="3.30.870.10">
    <property type="entry name" value="Endonuclease Chain A"/>
    <property type="match status" value="1"/>
</dbReference>
<evidence type="ECO:0000256" key="5">
    <source>
        <dbReference type="ARBA" id="ARBA00040549"/>
    </source>
</evidence>
<dbReference type="GO" id="GO:0016891">
    <property type="term" value="F:RNA endonuclease activity producing 5'-phosphomonoesters, hydrolytic mechanism"/>
    <property type="evidence" value="ECO:0007669"/>
    <property type="project" value="TreeGrafter"/>
</dbReference>
<dbReference type="EMBL" id="KK107570">
    <property type="protein sequence ID" value="EZA48806.1"/>
    <property type="molecule type" value="Genomic_DNA"/>
</dbReference>
<dbReference type="STRING" id="2015173.A0A026VZA4"/>
<gene>
    <name evidence="8" type="ORF">X777_12722</name>
</gene>
<dbReference type="AlphaFoldDB" id="A0A026VZA4"/>
<evidence type="ECO:0000256" key="6">
    <source>
        <dbReference type="ARBA" id="ARBA00043167"/>
    </source>
</evidence>
<protein>
    <recommendedName>
        <fullName evidence="5">Mitochondrial cardiolipin hydrolase</fullName>
    </recommendedName>
    <alternativeName>
        <fullName evidence="6">Mitochondrial phospholipase</fullName>
    </alternativeName>
</protein>
<dbReference type="PROSITE" id="PS50035">
    <property type="entry name" value="PLD"/>
    <property type="match status" value="1"/>
</dbReference>
<keyword evidence="3" id="KW-0443">Lipid metabolism</keyword>
<keyword evidence="9" id="KW-1185">Reference proteome</keyword>
<reference evidence="8 9" key="1">
    <citation type="journal article" date="2014" name="Curr. Biol.">
        <title>The genome of the clonal raider ant Cerapachys biroi.</title>
        <authorList>
            <person name="Oxley P.R."/>
            <person name="Ji L."/>
            <person name="Fetter-Pruneda I."/>
            <person name="McKenzie S.K."/>
            <person name="Li C."/>
            <person name="Hu H."/>
            <person name="Zhang G."/>
            <person name="Kronauer D.J."/>
        </authorList>
    </citation>
    <scope>NUCLEOTIDE SEQUENCE [LARGE SCALE GENOMIC DNA]</scope>
</reference>
<comment type="similarity">
    <text evidence="4">Belongs to the phospholipase D family. MitoPLD/Zucchini subfamily.</text>
</comment>
<dbReference type="Proteomes" id="UP000053097">
    <property type="component" value="Unassembled WGS sequence"/>
</dbReference>
<evidence type="ECO:0000313" key="8">
    <source>
        <dbReference type="EMBL" id="EZA48806.1"/>
    </source>
</evidence>